<dbReference type="Proteomes" id="UP000006291">
    <property type="component" value="Segment"/>
</dbReference>
<evidence type="ECO:0000256" key="2">
    <source>
        <dbReference type="ARBA" id="ARBA00023082"/>
    </source>
</evidence>
<dbReference type="GO" id="GO:0006352">
    <property type="term" value="P:DNA-templated transcription initiation"/>
    <property type="evidence" value="ECO:0007669"/>
    <property type="project" value="InterPro"/>
</dbReference>
<keyword evidence="4" id="KW-0804">Transcription</keyword>
<dbReference type="Gene3D" id="1.10.1740.10">
    <property type="match status" value="1"/>
</dbReference>
<dbReference type="PANTHER" id="PTHR30385:SF4">
    <property type="entry name" value="RNA POLYMERASE SIGMA-E FACTOR"/>
    <property type="match status" value="1"/>
</dbReference>
<dbReference type="InterPro" id="IPR014284">
    <property type="entry name" value="RNA_pol_sigma-70_dom"/>
</dbReference>
<dbReference type="PRINTS" id="PR00046">
    <property type="entry name" value="SIGMA70FCT"/>
</dbReference>
<dbReference type="PANTHER" id="PTHR30385">
    <property type="entry name" value="SIGMA FACTOR F FLAGELLAR"/>
    <property type="match status" value="1"/>
</dbReference>
<dbReference type="EMBL" id="JN797796">
    <property type="protein sequence ID" value="AEW47372.1"/>
    <property type="molecule type" value="Genomic_DNA"/>
</dbReference>
<evidence type="ECO:0000256" key="3">
    <source>
        <dbReference type="ARBA" id="ARBA00023125"/>
    </source>
</evidence>
<keyword evidence="2" id="KW-0731">Sigma factor</keyword>
<keyword evidence="1" id="KW-0805">Transcription regulation</keyword>
<dbReference type="Pfam" id="PF04542">
    <property type="entry name" value="Sigma70_r2"/>
    <property type="match status" value="1"/>
</dbReference>
<evidence type="ECO:0000313" key="6">
    <source>
        <dbReference type="EMBL" id="AEW47372.1"/>
    </source>
</evidence>
<reference evidence="6 7" key="1">
    <citation type="submission" date="2011-09" db="EMBL/GenBank/DDBJ databases">
        <title>Complete Genome Sequence of Bacillus cereus Bacteriophage B5S.</title>
        <authorList>
            <person name="Lee J.-H."/>
            <person name="Shin H."/>
            <person name="Son B."/>
            <person name="Ryu S."/>
        </authorList>
    </citation>
    <scope>NUCLEOTIDE SEQUENCE [LARGE SCALE GENOMIC DNA]</scope>
</reference>
<dbReference type="NCBIfam" id="TIGR02937">
    <property type="entry name" value="sigma70-ECF"/>
    <property type="match status" value="1"/>
</dbReference>
<dbReference type="GO" id="GO:0003677">
    <property type="term" value="F:DNA binding"/>
    <property type="evidence" value="ECO:0007669"/>
    <property type="project" value="UniProtKB-KW"/>
</dbReference>
<gene>
    <name evidence="6" type="ORF">B5S_0138</name>
</gene>
<evidence type="ECO:0000256" key="1">
    <source>
        <dbReference type="ARBA" id="ARBA00023015"/>
    </source>
</evidence>
<dbReference type="InterPro" id="IPR007627">
    <property type="entry name" value="RNA_pol_sigma70_r2"/>
</dbReference>
<keyword evidence="3" id="KW-0238">DNA-binding</keyword>
<feature type="domain" description="RNA polymerase sigma-70 region 2" evidence="5">
    <location>
        <begin position="2"/>
        <end position="62"/>
    </location>
</feature>
<organism evidence="6 7">
    <name type="scientific">Bacillus phage B5S</name>
    <dbReference type="NCBI Taxonomy" id="1126949"/>
    <lineage>
        <taxon>Viruses</taxon>
        <taxon>Duplodnaviria</taxon>
        <taxon>Heunggongvirae</taxon>
        <taxon>Uroviricota</taxon>
        <taxon>Caudoviricetes</taxon>
        <taxon>Herelleviridae</taxon>
        <taxon>Bastillevirinae</taxon>
        <taxon>Bequatrovirus</taxon>
        <taxon>Bequatrovirus B4</taxon>
    </lineage>
</organism>
<dbReference type="Gene3D" id="1.20.140.160">
    <property type="match status" value="1"/>
</dbReference>
<dbReference type="SUPFAM" id="SSF88946">
    <property type="entry name" value="Sigma2 domain of RNA polymerase sigma factors"/>
    <property type="match status" value="1"/>
</dbReference>
<accession>J9PQU5</accession>
<evidence type="ECO:0000256" key="4">
    <source>
        <dbReference type="ARBA" id="ARBA00023163"/>
    </source>
</evidence>
<name>J9PQU5_9CAUD</name>
<dbReference type="InterPro" id="IPR013325">
    <property type="entry name" value="RNA_pol_sigma_r2"/>
</dbReference>
<evidence type="ECO:0000313" key="7">
    <source>
        <dbReference type="Proteomes" id="UP000006291"/>
    </source>
</evidence>
<dbReference type="InterPro" id="IPR013324">
    <property type="entry name" value="RNA_pol_sigma_r3/r4-like"/>
</dbReference>
<evidence type="ECO:0000259" key="5">
    <source>
        <dbReference type="Pfam" id="PF04542"/>
    </source>
</evidence>
<dbReference type="InterPro" id="IPR000943">
    <property type="entry name" value="RNA_pol_sigma70"/>
</dbReference>
<dbReference type="SUPFAM" id="SSF88659">
    <property type="entry name" value="Sigma3 and sigma4 domains of RNA polymerase sigma factors"/>
    <property type="match status" value="1"/>
</dbReference>
<dbReference type="GO" id="GO:0016987">
    <property type="term" value="F:sigma factor activity"/>
    <property type="evidence" value="ECO:0007669"/>
    <property type="project" value="UniProtKB-KW"/>
</dbReference>
<protein>
    <submittedName>
        <fullName evidence="6">Putative RNA polymerase sigma 28 subunit SigF</fullName>
    </submittedName>
</protein>
<sequence>MIYREVCRFTKDKDKQDDLYQIGALALIEAVDRFDLSTGNEFSTYVFMQIKGRIMVNMRDNRTLKFPRPMVELGLKIKKYDLAKKDIEYICEYLNETEDKVMDALLFIDREYALSTSATIDSGKSNNKDTITIGDSLIKDANGEQWENAIMLRSYIERLPKEERAVINAMYIEDKQRIDVSKEMGTNPTNISRIEQRALANLRRLMNGEEVVYKKETRGASANNAKGNQTLAKELVRKGELKQIEIANLTGVSTGTIGYWARKIRNGKKI</sequence>
<proteinExistence type="predicted"/>